<accession>A0A8J4TWG7</accession>
<evidence type="ECO:0000313" key="2">
    <source>
        <dbReference type="Proteomes" id="UP000727407"/>
    </source>
</evidence>
<comment type="caution">
    <text evidence="1">The sequence shown here is derived from an EMBL/GenBank/DDBJ whole genome shotgun (WGS) entry which is preliminary data.</text>
</comment>
<proteinExistence type="predicted"/>
<evidence type="ECO:0000313" key="1">
    <source>
        <dbReference type="EMBL" id="KAF5905201.1"/>
    </source>
</evidence>
<dbReference type="OrthoDB" id="5593012at2759"/>
<gene>
    <name evidence="1" type="primary">dnah7</name>
    <name evidence="1" type="ORF">DAT39_005213</name>
</gene>
<keyword evidence="2" id="KW-1185">Reference proteome</keyword>
<sequence length="99" mass="10914">MMSKHSNQVGRSKSRPQFSPLFSLFNSYIEYTKALPLYPSPEIFGMNANADVAKDQRETYCSSCLTASCSLRFDGLQSWLTPSSALDERAALLNAPCGP</sequence>
<organism evidence="1 2">
    <name type="scientific">Clarias magur</name>
    <name type="common">Asian catfish</name>
    <name type="synonym">Macropteronotus magur</name>
    <dbReference type="NCBI Taxonomy" id="1594786"/>
    <lineage>
        <taxon>Eukaryota</taxon>
        <taxon>Metazoa</taxon>
        <taxon>Chordata</taxon>
        <taxon>Craniata</taxon>
        <taxon>Vertebrata</taxon>
        <taxon>Euteleostomi</taxon>
        <taxon>Actinopterygii</taxon>
        <taxon>Neopterygii</taxon>
        <taxon>Teleostei</taxon>
        <taxon>Ostariophysi</taxon>
        <taxon>Siluriformes</taxon>
        <taxon>Clariidae</taxon>
        <taxon>Clarias</taxon>
    </lineage>
</organism>
<dbReference type="Proteomes" id="UP000727407">
    <property type="component" value="Unassembled WGS sequence"/>
</dbReference>
<reference evidence="1" key="1">
    <citation type="submission" date="2020-07" db="EMBL/GenBank/DDBJ databases">
        <title>Clarias magur genome sequencing, assembly and annotation.</title>
        <authorList>
            <person name="Kushwaha B."/>
            <person name="Kumar R."/>
            <person name="Das P."/>
            <person name="Joshi C.G."/>
            <person name="Kumar D."/>
            <person name="Nagpure N.S."/>
            <person name="Pandey M."/>
            <person name="Agarwal S."/>
            <person name="Srivastava S."/>
            <person name="Singh M."/>
            <person name="Sahoo L."/>
            <person name="Jayasankar P."/>
            <person name="Meher P.K."/>
            <person name="Koringa P.G."/>
            <person name="Iquebal M.A."/>
            <person name="Das S.P."/>
            <person name="Bit A."/>
            <person name="Patnaik S."/>
            <person name="Patel N."/>
            <person name="Shah T.M."/>
            <person name="Hinsu A."/>
            <person name="Jena J.K."/>
        </authorList>
    </citation>
    <scope>NUCLEOTIDE SEQUENCE</scope>
    <source>
        <strain evidence="1">CIFAMagur01</strain>
        <tissue evidence="1">Testis</tissue>
    </source>
</reference>
<name>A0A8J4TWG7_CLAMG</name>
<protein>
    <submittedName>
        <fullName evidence="1">Dynein heavy chain 7, axonemal</fullName>
    </submittedName>
</protein>
<dbReference type="EMBL" id="QNUK01000048">
    <property type="protein sequence ID" value="KAF5905201.1"/>
    <property type="molecule type" value="Genomic_DNA"/>
</dbReference>
<dbReference type="AlphaFoldDB" id="A0A8J4TWG7"/>